<dbReference type="RefSeq" id="WP_057821661.1">
    <property type="nucleotide sequence ID" value="NZ_BMLR01000041.1"/>
</dbReference>
<dbReference type="AlphaFoldDB" id="A0A1M7KY00"/>
<dbReference type="EMBL" id="FRBR01000044">
    <property type="protein sequence ID" value="SHM70361.1"/>
    <property type="molecule type" value="Genomic_DNA"/>
</dbReference>
<gene>
    <name evidence="1" type="ORF">SAMN05444398_1442</name>
</gene>
<dbReference type="OrthoDB" id="7861326at2"/>
<evidence type="ECO:0000313" key="2">
    <source>
        <dbReference type="Proteomes" id="UP000183974"/>
    </source>
</evidence>
<reference evidence="1 2" key="1">
    <citation type="submission" date="2016-11" db="EMBL/GenBank/DDBJ databases">
        <authorList>
            <person name="Jaros S."/>
            <person name="Januszkiewicz K."/>
            <person name="Wedrychowicz H."/>
        </authorList>
    </citation>
    <scope>NUCLEOTIDE SEQUENCE [LARGE SCALE GENOMIC DNA]</scope>
    <source>
        <strain evidence="1 2">DSM 29589</strain>
    </source>
</reference>
<dbReference type="Proteomes" id="UP000183974">
    <property type="component" value="Unassembled WGS sequence"/>
</dbReference>
<accession>A0A1M7KY00</accession>
<name>A0A1M7KY00_9RHOB</name>
<organism evidence="1 2">
    <name type="scientific">Roseovarius pacificus</name>
    <dbReference type="NCBI Taxonomy" id="337701"/>
    <lineage>
        <taxon>Bacteria</taxon>
        <taxon>Pseudomonadati</taxon>
        <taxon>Pseudomonadota</taxon>
        <taxon>Alphaproteobacteria</taxon>
        <taxon>Rhodobacterales</taxon>
        <taxon>Roseobacteraceae</taxon>
        <taxon>Roseovarius</taxon>
    </lineage>
</organism>
<evidence type="ECO:0000313" key="1">
    <source>
        <dbReference type="EMBL" id="SHM70361.1"/>
    </source>
</evidence>
<proteinExistence type="predicted"/>
<protein>
    <submittedName>
        <fullName evidence="1">Uncharacterized protein</fullName>
    </submittedName>
</protein>
<keyword evidence="2" id="KW-1185">Reference proteome</keyword>
<sequence>MNEDEVEGVAIANLIGMDERSVVGWVYRWNTGALAVMWDVNGPQRVSKCLPDLSDAEKREIDFGGLTQIPRRDSWQDQS</sequence>